<gene>
    <name evidence="1" type="ORF">CesoFtcFv8_020379</name>
</gene>
<evidence type="ECO:0000313" key="2">
    <source>
        <dbReference type="Proteomes" id="UP001335648"/>
    </source>
</evidence>
<dbReference type="AlphaFoldDB" id="A0AAN8BFR4"/>
<dbReference type="Proteomes" id="UP001335648">
    <property type="component" value="Unassembled WGS sequence"/>
</dbReference>
<organism evidence="1 2">
    <name type="scientific">Champsocephalus esox</name>
    <name type="common">pike icefish</name>
    <dbReference type="NCBI Taxonomy" id="159716"/>
    <lineage>
        <taxon>Eukaryota</taxon>
        <taxon>Metazoa</taxon>
        <taxon>Chordata</taxon>
        <taxon>Craniata</taxon>
        <taxon>Vertebrata</taxon>
        <taxon>Euteleostomi</taxon>
        <taxon>Actinopterygii</taxon>
        <taxon>Neopterygii</taxon>
        <taxon>Teleostei</taxon>
        <taxon>Neoteleostei</taxon>
        <taxon>Acanthomorphata</taxon>
        <taxon>Eupercaria</taxon>
        <taxon>Perciformes</taxon>
        <taxon>Notothenioidei</taxon>
        <taxon>Channichthyidae</taxon>
        <taxon>Champsocephalus</taxon>
    </lineage>
</organism>
<evidence type="ECO:0000313" key="1">
    <source>
        <dbReference type="EMBL" id="KAK5884116.1"/>
    </source>
</evidence>
<proteinExistence type="predicted"/>
<comment type="caution">
    <text evidence="1">The sequence shown here is derived from an EMBL/GenBank/DDBJ whole genome shotgun (WGS) entry which is preliminary data.</text>
</comment>
<dbReference type="EMBL" id="JAULUE010002061">
    <property type="protein sequence ID" value="KAK5884116.1"/>
    <property type="molecule type" value="Genomic_DNA"/>
</dbReference>
<sequence>MSSEPVAVSASHRFAKHIQTKGLFRFSVCVPMECPVSPWVCPHGVSRVPDGKRIKQGRDRKSLKLALLHRTDASKVTDIMLNKQ</sequence>
<name>A0AAN8BFR4_9TELE</name>
<reference evidence="1 2" key="1">
    <citation type="journal article" date="2023" name="Mol. Biol. Evol.">
        <title>Genomics of Secondarily Temperate Adaptation in the Only Non-Antarctic Icefish.</title>
        <authorList>
            <person name="Rivera-Colon A.G."/>
            <person name="Rayamajhi N."/>
            <person name="Minhas B.F."/>
            <person name="Madrigal G."/>
            <person name="Bilyk K.T."/>
            <person name="Yoon V."/>
            <person name="Hune M."/>
            <person name="Gregory S."/>
            <person name="Cheng C.H.C."/>
            <person name="Catchen J.M."/>
        </authorList>
    </citation>
    <scope>NUCLEOTIDE SEQUENCE [LARGE SCALE GENOMIC DNA]</scope>
    <source>
        <strain evidence="1">JC2023a</strain>
    </source>
</reference>
<keyword evidence="2" id="KW-1185">Reference proteome</keyword>
<accession>A0AAN8BFR4</accession>
<protein>
    <submittedName>
        <fullName evidence="1">Uncharacterized protein</fullName>
    </submittedName>
</protein>